<gene>
    <name evidence="2" type="ORF">FE840_001800</name>
</gene>
<dbReference type="EMBL" id="CP058350">
    <property type="protein sequence ID" value="QLF68383.1"/>
    <property type="molecule type" value="Genomic_DNA"/>
</dbReference>
<keyword evidence="1" id="KW-0472">Membrane</keyword>
<sequence length="147" mass="15450">MGGLFHHLWVYVFGRVKPSMRRMMRSAIGGVLAAILGLTAYVAVILAIGIVLAQAFGVITALVILAAATLILAGVILAIVSGMNHQTEKRAEARQREAAKRLPSPMAMQMLAGLPALMRGRSVLTTLLIAGVAYAVAKNQGVGSDDE</sequence>
<keyword evidence="1" id="KW-0812">Transmembrane</keyword>
<evidence type="ECO:0008006" key="4">
    <source>
        <dbReference type="Google" id="ProtNLM"/>
    </source>
</evidence>
<protein>
    <recommendedName>
        <fullName evidence="4">Phage holin family protein</fullName>
    </recommendedName>
</protein>
<name>A0ABX6QIK0_9HYPH</name>
<organism evidence="2 3">
    <name type="scientific">Peteryoungia desertarenae</name>
    <dbReference type="NCBI Taxonomy" id="1813451"/>
    <lineage>
        <taxon>Bacteria</taxon>
        <taxon>Pseudomonadati</taxon>
        <taxon>Pseudomonadota</taxon>
        <taxon>Alphaproteobacteria</taxon>
        <taxon>Hyphomicrobiales</taxon>
        <taxon>Rhizobiaceae</taxon>
        <taxon>Peteryoungia</taxon>
    </lineage>
</organism>
<feature type="transmembrane region" description="Helical" evidence="1">
    <location>
        <begin position="58"/>
        <end position="80"/>
    </location>
</feature>
<reference evidence="2 3" key="1">
    <citation type="submission" date="2020-06" db="EMBL/GenBank/DDBJ databases">
        <title>Genome sequence of Rhizobium sp strain ADMK78.</title>
        <authorList>
            <person name="Rahi P."/>
        </authorList>
    </citation>
    <scope>NUCLEOTIDE SEQUENCE [LARGE SCALE GENOMIC DNA]</scope>
    <source>
        <strain evidence="2 3">ADMK78</strain>
    </source>
</reference>
<keyword evidence="3" id="KW-1185">Reference proteome</keyword>
<feature type="transmembrane region" description="Helical" evidence="1">
    <location>
        <begin position="27"/>
        <end position="52"/>
    </location>
</feature>
<evidence type="ECO:0000256" key="1">
    <source>
        <dbReference type="SAM" id="Phobius"/>
    </source>
</evidence>
<dbReference type="Proteomes" id="UP000308530">
    <property type="component" value="Chromosome"/>
</dbReference>
<evidence type="ECO:0000313" key="3">
    <source>
        <dbReference type="Proteomes" id="UP000308530"/>
    </source>
</evidence>
<accession>A0ABX6QIK0</accession>
<keyword evidence="1" id="KW-1133">Transmembrane helix</keyword>
<evidence type="ECO:0000313" key="2">
    <source>
        <dbReference type="EMBL" id="QLF68383.1"/>
    </source>
</evidence>
<proteinExistence type="predicted"/>